<dbReference type="Pfam" id="PF02384">
    <property type="entry name" value="N6_Mtase"/>
    <property type="match status" value="1"/>
</dbReference>
<dbReference type="PANTHER" id="PTHR42933:SF3">
    <property type="entry name" value="TYPE I RESTRICTION ENZYME MJAVIII METHYLASE SUBUNIT"/>
    <property type="match status" value="1"/>
</dbReference>
<dbReference type="GO" id="GO:0009007">
    <property type="term" value="F:site-specific DNA-methyltransferase (adenine-specific) activity"/>
    <property type="evidence" value="ECO:0007669"/>
    <property type="project" value="UniProtKB-EC"/>
</dbReference>
<evidence type="ECO:0000313" key="10">
    <source>
        <dbReference type="EMBL" id="GED05453.1"/>
    </source>
</evidence>
<protein>
    <recommendedName>
        <fullName evidence="2">site-specific DNA-methyltransferase (adenine-specific)</fullName>
        <ecNumber evidence="2">2.1.1.72</ecNumber>
    </recommendedName>
</protein>
<dbReference type="GO" id="GO:0008170">
    <property type="term" value="F:N-methyltransferase activity"/>
    <property type="evidence" value="ECO:0007669"/>
    <property type="project" value="InterPro"/>
</dbReference>
<keyword evidence="3" id="KW-0489">Methyltransferase</keyword>
<dbReference type="InterPro" id="IPR029063">
    <property type="entry name" value="SAM-dependent_MTases_sf"/>
</dbReference>
<name>A0A4Y4DLH6_GLUUR</name>
<proteinExistence type="inferred from homology"/>
<dbReference type="Gene3D" id="3.40.50.150">
    <property type="entry name" value="Vaccinia Virus protein VP39"/>
    <property type="match status" value="1"/>
</dbReference>
<evidence type="ECO:0000256" key="4">
    <source>
        <dbReference type="ARBA" id="ARBA00022679"/>
    </source>
</evidence>
<keyword evidence="6" id="KW-0680">Restriction system</keyword>
<evidence type="ECO:0000256" key="3">
    <source>
        <dbReference type="ARBA" id="ARBA00022603"/>
    </source>
</evidence>
<keyword evidence="5" id="KW-0949">S-adenosyl-L-methionine</keyword>
<organism evidence="10 11">
    <name type="scientific">Glutamicibacter uratoxydans</name>
    <name type="common">Arthrobacter uratoxydans</name>
    <dbReference type="NCBI Taxonomy" id="43667"/>
    <lineage>
        <taxon>Bacteria</taxon>
        <taxon>Bacillati</taxon>
        <taxon>Actinomycetota</taxon>
        <taxon>Actinomycetes</taxon>
        <taxon>Micrococcales</taxon>
        <taxon>Micrococcaceae</taxon>
        <taxon>Glutamicibacter</taxon>
    </lineage>
</organism>
<dbReference type="PANTHER" id="PTHR42933">
    <property type="entry name" value="SLR6095 PROTEIN"/>
    <property type="match status" value="1"/>
</dbReference>
<dbReference type="AlphaFoldDB" id="A0A4Y4DLH6"/>
<dbReference type="GO" id="GO:0032259">
    <property type="term" value="P:methylation"/>
    <property type="evidence" value="ECO:0007669"/>
    <property type="project" value="UniProtKB-KW"/>
</dbReference>
<dbReference type="EC" id="2.1.1.72" evidence="2"/>
<dbReference type="GO" id="GO:0009307">
    <property type="term" value="P:DNA restriction-modification system"/>
    <property type="evidence" value="ECO:0007669"/>
    <property type="project" value="UniProtKB-KW"/>
</dbReference>
<keyword evidence="11" id="KW-1185">Reference proteome</keyword>
<gene>
    <name evidence="10" type="ORF">AUR04nite_09850</name>
</gene>
<reference evidence="10 11" key="1">
    <citation type="submission" date="2019-06" db="EMBL/GenBank/DDBJ databases">
        <title>Whole genome shotgun sequence of Glutamicibacter uratoxydans NBRC 15515.</title>
        <authorList>
            <person name="Hosoyama A."/>
            <person name="Uohara A."/>
            <person name="Ohji S."/>
            <person name="Ichikawa N."/>
        </authorList>
    </citation>
    <scope>NUCLEOTIDE SEQUENCE [LARGE SCALE GENOMIC DNA]</scope>
    <source>
        <strain evidence="10 11">NBRC 15515</strain>
    </source>
</reference>
<dbReference type="PRINTS" id="PR00507">
    <property type="entry name" value="N12N6MTFRASE"/>
</dbReference>
<keyword evidence="4" id="KW-0808">Transferase</keyword>
<dbReference type="InterPro" id="IPR022749">
    <property type="entry name" value="D12N6_MeTrfase_N"/>
</dbReference>
<dbReference type="Pfam" id="PF12161">
    <property type="entry name" value="HsdM_N"/>
    <property type="match status" value="1"/>
</dbReference>
<dbReference type="EMBL" id="BJNY01000005">
    <property type="protein sequence ID" value="GED05453.1"/>
    <property type="molecule type" value="Genomic_DNA"/>
</dbReference>
<dbReference type="Gene3D" id="1.20.1260.30">
    <property type="match status" value="1"/>
</dbReference>
<comment type="catalytic activity">
    <reaction evidence="7">
        <text>a 2'-deoxyadenosine in DNA + S-adenosyl-L-methionine = an N(6)-methyl-2'-deoxyadenosine in DNA + S-adenosyl-L-homocysteine + H(+)</text>
        <dbReference type="Rhea" id="RHEA:15197"/>
        <dbReference type="Rhea" id="RHEA-COMP:12418"/>
        <dbReference type="Rhea" id="RHEA-COMP:12419"/>
        <dbReference type="ChEBI" id="CHEBI:15378"/>
        <dbReference type="ChEBI" id="CHEBI:57856"/>
        <dbReference type="ChEBI" id="CHEBI:59789"/>
        <dbReference type="ChEBI" id="CHEBI:90615"/>
        <dbReference type="ChEBI" id="CHEBI:90616"/>
        <dbReference type="EC" id="2.1.1.72"/>
    </reaction>
</comment>
<feature type="domain" description="DNA methylase adenine-specific" evidence="8">
    <location>
        <begin position="153"/>
        <end position="454"/>
    </location>
</feature>
<dbReference type="Proteomes" id="UP000316612">
    <property type="component" value="Unassembled WGS sequence"/>
</dbReference>
<evidence type="ECO:0000259" key="8">
    <source>
        <dbReference type="Pfam" id="PF02384"/>
    </source>
</evidence>
<evidence type="ECO:0000256" key="7">
    <source>
        <dbReference type="ARBA" id="ARBA00047942"/>
    </source>
</evidence>
<dbReference type="GO" id="GO:0003677">
    <property type="term" value="F:DNA binding"/>
    <property type="evidence" value="ECO:0007669"/>
    <property type="project" value="InterPro"/>
</dbReference>
<dbReference type="OrthoDB" id="9784823at2"/>
<sequence length="653" mass="73168">MSNHATFIWSIADLLRGNFKAHQYGDFILPFTVLRRLDAVLADTKPKVLEAVADAEAKGLPVRPVLLKTRAGHQHSFYNTSRYDLTTLVGDPENLRENLLAYLNAFSENVRDIFTKYKIEDRIEELEESNLLLLVIQQFADVDLHPGSVSNAEMGHIFEELIRKFAEASNETAGEHFTPREVIELMVDLLFANDDEALRDGDIVRSVYDPTAGTGGMLSVAEDHLKEMNPRARLTLAGQELNAQSYAICKADMVIKGQAVDAIVNDDTLLNDGHAGSTFNYCLSNPPFGVDWKKQEKTVREEHNEKGFAGRFGPGLPRVSDGSMLFLLHLISKMREPGEDTTGGRAAIVLNGSPLFTGGAGSGESNIRKWLLERDYLEAIIALPTDMFYNTGISTYVWVLSKEKPTERKNKVQLVDGSKMFRKMRKGLGSKRNELGPEDIEKIVNLYGDFTETEQSKIFNTTDFFYRTITVERPLKLNFATTSDRIDTALTAKALAKLTAATQATLRTALESMDAGKVWKNRDEFTKALKLRMKTSGVDLNAPQFKTLVLGLSERDETADVCTGAKSKIEADADLRDTENVPWDEDIHAYLEREVKSFVPDAWIDEAKTKEGCEIPFTRHFYQYVPPRPLDEIDADLDAVLGRIRARLEQVKA</sequence>
<dbReference type="RefSeq" id="WP_141362550.1">
    <property type="nucleotide sequence ID" value="NZ_BAAAJL010000008.1"/>
</dbReference>
<evidence type="ECO:0000256" key="1">
    <source>
        <dbReference type="ARBA" id="ARBA00006594"/>
    </source>
</evidence>
<dbReference type="InterPro" id="IPR051537">
    <property type="entry name" value="DNA_Adenine_Mtase"/>
</dbReference>
<dbReference type="InterPro" id="IPR003356">
    <property type="entry name" value="DNA_methylase_A-5"/>
</dbReference>
<feature type="domain" description="N6 adenine-specific DNA methyltransferase N-terminal" evidence="9">
    <location>
        <begin position="6"/>
        <end position="139"/>
    </location>
</feature>
<comment type="similarity">
    <text evidence="1">Belongs to the N(4)/N(6)-methyltransferase family.</text>
</comment>
<evidence type="ECO:0000313" key="11">
    <source>
        <dbReference type="Proteomes" id="UP000316612"/>
    </source>
</evidence>
<evidence type="ECO:0000256" key="5">
    <source>
        <dbReference type="ARBA" id="ARBA00022691"/>
    </source>
</evidence>
<evidence type="ECO:0000259" key="9">
    <source>
        <dbReference type="Pfam" id="PF12161"/>
    </source>
</evidence>
<evidence type="ECO:0000256" key="2">
    <source>
        <dbReference type="ARBA" id="ARBA00011900"/>
    </source>
</evidence>
<dbReference type="SUPFAM" id="SSF53335">
    <property type="entry name" value="S-adenosyl-L-methionine-dependent methyltransferases"/>
    <property type="match status" value="1"/>
</dbReference>
<evidence type="ECO:0000256" key="6">
    <source>
        <dbReference type="ARBA" id="ARBA00022747"/>
    </source>
</evidence>
<accession>A0A4Y4DLH6</accession>
<dbReference type="InterPro" id="IPR038333">
    <property type="entry name" value="T1MK-like_N_sf"/>
</dbReference>
<comment type="caution">
    <text evidence="10">The sequence shown here is derived from an EMBL/GenBank/DDBJ whole genome shotgun (WGS) entry which is preliminary data.</text>
</comment>